<dbReference type="InterPro" id="IPR001509">
    <property type="entry name" value="Epimerase_deHydtase"/>
</dbReference>
<dbReference type="SUPFAM" id="SSF51735">
    <property type="entry name" value="NAD(P)-binding Rossmann-fold domains"/>
    <property type="match status" value="1"/>
</dbReference>
<dbReference type="RefSeq" id="WP_165143536.1">
    <property type="nucleotide sequence ID" value="NZ_JAALLT010000004.1"/>
</dbReference>
<dbReference type="InterPro" id="IPR051783">
    <property type="entry name" value="NAD(P)-dependent_oxidoreduct"/>
</dbReference>
<dbReference type="EMBL" id="JAALLT010000004">
    <property type="protein sequence ID" value="NGP77839.1"/>
    <property type="molecule type" value="Genomic_DNA"/>
</dbReference>
<reference evidence="2 3" key="1">
    <citation type="submission" date="2020-02" db="EMBL/GenBank/DDBJ databases">
        <title>Balneolaceae bacterium YR4-1, complete genome.</title>
        <authorList>
            <person name="Li Y."/>
            <person name="Wu S."/>
        </authorList>
    </citation>
    <scope>NUCLEOTIDE SEQUENCE [LARGE SCALE GENOMIC DNA]</scope>
    <source>
        <strain evidence="2 3">YR4-1</strain>
    </source>
</reference>
<dbReference type="PANTHER" id="PTHR48079:SF6">
    <property type="entry name" value="NAD(P)-BINDING DOMAIN-CONTAINING PROTEIN-RELATED"/>
    <property type="match status" value="1"/>
</dbReference>
<dbReference type="PANTHER" id="PTHR48079">
    <property type="entry name" value="PROTEIN YEEZ"/>
    <property type="match status" value="1"/>
</dbReference>
<evidence type="ECO:0000313" key="3">
    <source>
        <dbReference type="Proteomes" id="UP000473278"/>
    </source>
</evidence>
<sequence>MKTVGIIGGSGYIGSYVTKIFLANGFSVRVSATDIKKQKKYSHLRTLPGAENLDIYPLDTRDITSLRTFVDGCDIVVHGGTPFQLDVKDPAKDLFEPTIKGTENFLSLIDETSTVKKIVIIASVASYNTGYPMPVAGQPADYLYTESDEPHLNEEGHPYAQAKYYADQVVRKYIADHPNSDVDIVSVYPVGVMGPALSNRDDSTSMGLQYLFKNKIAPNPFVQMLFDTDTEFAIVDVRDVAEGIYRAAITDGLHGKQYYLSNESWKVSDITRMLNNEPASDEPRFVYSGIAAEQDLGISYKPAHVSFGDYAAASGG</sequence>
<dbReference type="Gene3D" id="3.40.50.720">
    <property type="entry name" value="NAD(P)-binding Rossmann-like Domain"/>
    <property type="match status" value="1"/>
</dbReference>
<dbReference type="AlphaFoldDB" id="A0A6M1SRY7"/>
<dbReference type="GO" id="GO:0005737">
    <property type="term" value="C:cytoplasm"/>
    <property type="evidence" value="ECO:0007669"/>
    <property type="project" value="TreeGrafter"/>
</dbReference>
<dbReference type="Pfam" id="PF01370">
    <property type="entry name" value="Epimerase"/>
    <property type="match status" value="1"/>
</dbReference>
<feature type="domain" description="NAD-dependent epimerase/dehydratase" evidence="1">
    <location>
        <begin position="6"/>
        <end position="258"/>
    </location>
</feature>
<dbReference type="InterPro" id="IPR036291">
    <property type="entry name" value="NAD(P)-bd_dom_sf"/>
</dbReference>
<keyword evidence="3" id="KW-1185">Reference proteome</keyword>
<organism evidence="2 3">
    <name type="scientific">Halalkalibaculum roseum</name>
    <dbReference type="NCBI Taxonomy" id="2709311"/>
    <lineage>
        <taxon>Bacteria</taxon>
        <taxon>Pseudomonadati</taxon>
        <taxon>Balneolota</taxon>
        <taxon>Balneolia</taxon>
        <taxon>Balneolales</taxon>
        <taxon>Balneolaceae</taxon>
        <taxon>Halalkalibaculum</taxon>
    </lineage>
</organism>
<evidence type="ECO:0000313" key="2">
    <source>
        <dbReference type="EMBL" id="NGP77839.1"/>
    </source>
</evidence>
<proteinExistence type="predicted"/>
<evidence type="ECO:0000259" key="1">
    <source>
        <dbReference type="Pfam" id="PF01370"/>
    </source>
</evidence>
<name>A0A6M1SRY7_9BACT</name>
<protein>
    <submittedName>
        <fullName evidence="2">NAD-dependent epimerase/dehydratase family protein</fullName>
    </submittedName>
</protein>
<gene>
    <name evidence="2" type="ORF">G3570_14420</name>
</gene>
<dbReference type="GO" id="GO:0004029">
    <property type="term" value="F:aldehyde dehydrogenase (NAD+) activity"/>
    <property type="evidence" value="ECO:0007669"/>
    <property type="project" value="TreeGrafter"/>
</dbReference>
<comment type="caution">
    <text evidence="2">The sequence shown here is derived from an EMBL/GenBank/DDBJ whole genome shotgun (WGS) entry which is preliminary data.</text>
</comment>
<dbReference type="Proteomes" id="UP000473278">
    <property type="component" value="Unassembled WGS sequence"/>
</dbReference>
<accession>A0A6M1SRY7</accession>